<organism evidence="2 3">
    <name type="scientific">Candida theae</name>
    <dbReference type="NCBI Taxonomy" id="1198502"/>
    <lineage>
        <taxon>Eukaryota</taxon>
        <taxon>Fungi</taxon>
        <taxon>Dikarya</taxon>
        <taxon>Ascomycota</taxon>
        <taxon>Saccharomycotina</taxon>
        <taxon>Pichiomycetes</taxon>
        <taxon>Debaryomycetaceae</taxon>
        <taxon>Candida/Lodderomyces clade</taxon>
        <taxon>Candida</taxon>
    </lineage>
</organism>
<comment type="caution">
    <text evidence="2">The sequence shown here is derived from an EMBL/GenBank/DDBJ whole genome shotgun (WGS) entry which is preliminary data.</text>
</comment>
<gene>
    <name evidence="2" type="ORF">KGF57_002086</name>
</gene>
<dbReference type="RefSeq" id="XP_051609409.1">
    <property type="nucleotide sequence ID" value="XM_051751361.1"/>
</dbReference>
<evidence type="ECO:0000256" key="1">
    <source>
        <dbReference type="SAM" id="MobiDB-lite"/>
    </source>
</evidence>
<keyword evidence="3" id="KW-1185">Reference proteome</keyword>
<dbReference type="AlphaFoldDB" id="A0AAD5BG34"/>
<dbReference type="EMBL" id="JAIHNG010000104">
    <property type="protein sequence ID" value="KAI5959448.1"/>
    <property type="molecule type" value="Genomic_DNA"/>
</dbReference>
<name>A0AAD5BG34_9ASCO</name>
<reference evidence="2 3" key="1">
    <citation type="journal article" date="2022" name="DNA Res.">
        <title>Genome analysis of five recently described species of the CUG-Ser clade uncovers Candida theae as a new hybrid lineage with pathogenic potential in the Candida parapsilosis species complex.</title>
        <authorList>
            <person name="Mixao V."/>
            <person name="Del Olmo V."/>
            <person name="Hegedusova E."/>
            <person name="Saus E."/>
            <person name="Pryszcz L."/>
            <person name="Cillingova A."/>
            <person name="Nosek J."/>
            <person name="Gabaldon T."/>
        </authorList>
    </citation>
    <scope>NUCLEOTIDE SEQUENCE [LARGE SCALE GENOMIC DNA]</scope>
    <source>
        <strain evidence="2 3">CBS 12239</strain>
    </source>
</reference>
<evidence type="ECO:0000313" key="3">
    <source>
        <dbReference type="Proteomes" id="UP001204833"/>
    </source>
</evidence>
<dbReference type="GeneID" id="76150145"/>
<dbReference type="Proteomes" id="UP001204833">
    <property type="component" value="Unassembled WGS sequence"/>
</dbReference>
<sequence>MSRKTSRCDIVSQKWKTVHRIFGCKNLTSHHLLSDKAPNMQYYQTTMHLKRLFGVGTGVSMYPECTEFELIYNCLIPISVQLRIEYLGYKSCLVQDVKLPDGVEATVGTEVESSTTKTSTTDIYSKHPDSSHKEDAMVHITKGSTVRNQKATTKAAKSDKSFKANFSCIEQPRTTSLNNKGHDVTPTNSSAKKSTPLPVDDKIEWDTLYNTKVLPLLPPFWNGQLPNGTPPRLVFILKEAACYARINTNVKTKCEDEIRSFHETLRQHLSLDSADTRIEVRNELESKIYVRIMSLYYIIMNPFPTSLDEEYGADRLQKFGKLANGTLRAIKNLLKHWGRLLAGSERHLTSINRQLNIKVTEIEEEIKKVLQLSEEIKKSSRDPEMEESVATQDAVDANMPNESSRVGLVQHGGRKIDV</sequence>
<feature type="region of interest" description="Disordered" evidence="1">
    <location>
        <begin position="377"/>
        <end position="418"/>
    </location>
</feature>
<feature type="compositionally biased region" description="Polar residues" evidence="1">
    <location>
        <begin position="173"/>
        <end position="193"/>
    </location>
</feature>
<protein>
    <submittedName>
        <fullName evidence="2">Uncharacterized protein</fullName>
    </submittedName>
</protein>
<accession>A0AAD5BG34</accession>
<proteinExistence type="predicted"/>
<feature type="region of interest" description="Disordered" evidence="1">
    <location>
        <begin position="173"/>
        <end position="196"/>
    </location>
</feature>
<evidence type="ECO:0000313" key="2">
    <source>
        <dbReference type="EMBL" id="KAI5959448.1"/>
    </source>
</evidence>